<sequence length="535" mass="60685">MKKILIIAITLGVFTLPSCEKFLEEELVSDVSASSYYVDEAGFEAAVNATYTPLRDYYAREMGATLTVFGTDTYKNGADGSHKGINQYDSRLNAQGEAYFRDFWRSFYAGINQANAVIRRADEIEELTDDLKTLRIAEVRFLRALFYFELVRTYGDIHLTLEETTGVETEATRTPAGEIYSQAIIPDLEFAIANLPATQDDYGRATQPAAKHLLSKVLLTRGYTDDAAAEDFTRAAELAESVINDYDFALLDSFREVFDQSAQMHEEVVWSVQYTQDPLINGPGNNMHLYFLMVYDVQPGMTRDTENGRPWRRFWPTDFLLGLWNKEADVRFDDSFKRVFYANNPATLPEGVNLGDTAIYLPGEEVSQEFRDSKPYMIIAPSDYTEQLFPTLSKFLDPLRPDRQYEAGSRDFMVMRLAETYLLGAEAYFKANNSQRAAELINVVRERAAKEGMEAAMQITAADVDIDFILDERARELVGEMHRFFDLTRTGTLVERVKAHNPQAAPNIQPFHVLRPIPQDQIDRTAGGFGQNEGY</sequence>
<protein>
    <submittedName>
        <fullName evidence="8">RagB/SusD family nutrient uptake outer membrane protein</fullName>
    </submittedName>
</protein>
<keyword evidence="3" id="KW-0732">Signal</keyword>
<organism evidence="8">
    <name type="scientific">Roseihalotalea indica</name>
    <dbReference type="NCBI Taxonomy" id="2867963"/>
    <lineage>
        <taxon>Bacteria</taxon>
        <taxon>Pseudomonadati</taxon>
        <taxon>Bacteroidota</taxon>
        <taxon>Cytophagia</taxon>
        <taxon>Cytophagales</taxon>
        <taxon>Catalimonadaceae</taxon>
        <taxon>Roseihalotalea</taxon>
    </lineage>
</organism>
<evidence type="ECO:0000259" key="7">
    <source>
        <dbReference type="Pfam" id="PF14322"/>
    </source>
</evidence>
<dbReference type="Pfam" id="PF14322">
    <property type="entry name" value="SusD-like_3"/>
    <property type="match status" value="1"/>
</dbReference>
<evidence type="ECO:0000256" key="3">
    <source>
        <dbReference type="ARBA" id="ARBA00022729"/>
    </source>
</evidence>
<reference evidence="8" key="1">
    <citation type="journal article" date="2023" name="Comput. Struct. Biotechnol. J.">
        <title>Discovery of a novel marine Bacteroidetes with a rich repertoire of carbohydrate-active enzymes.</title>
        <authorList>
            <person name="Chen B."/>
            <person name="Liu G."/>
            <person name="Chen Q."/>
            <person name="Wang H."/>
            <person name="Liu L."/>
            <person name="Tang K."/>
        </authorList>
    </citation>
    <scope>NUCLEOTIDE SEQUENCE</scope>
    <source>
        <strain evidence="8">TK19036</strain>
    </source>
</reference>
<dbReference type="EMBL" id="CP120682">
    <property type="protein sequence ID" value="WKN36408.1"/>
    <property type="molecule type" value="Genomic_DNA"/>
</dbReference>
<dbReference type="InterPro" id="IPR033985">
    <property type="entry name" value="SusD-like_N"/>
</dbReference>
<evidence type="ECO:0000256" key="1">
    <source>
        <dbReference type="ARBA" id="ARBA00004442"/>
    </source>
</evidence>
<keyword evidence="4" id="KW-0472">Membrane</keyword>
<feature type="domain" description="SusD-like N-terminal" evidence="7">
    <location>
        <begin position="22"/>
        <end position="219"/>
    </location>
</feature>
<evidence type="ECO:0000256" key="4">
    <source>
        <dbReference type="ARBA" id="ARBA00023136"/>
    </source>
</evidence>
<comment type="subcellular location">
    <subcellularLocation>
        <location evidence="1">Cell outer membrane</location>
    </subcellularLocation>
</comment>
<keyword evidence="5" id="KW-0998">Cell outer membrane</keyword>
<name>A0AA49GN04_9BACT</name>
<evidence type="ECO:0000256" key="2">
    <source>
        <dbReference type="ARBA" id="ARBA00006275"/>
    </source>
</evidence>
<dbReference type="InterPro" id="IPR011990">
    <property type="entry name" value="TPR-like_helical_dom_sf"/>
</dbReference>
<proteinExistence type="inferred from homology"/>
<dbReference type="Pfam" id="PF07980">
    <property type="entry name" value="SusD_RagB"/>
    <property type="match status" value="1"/>
</dbReference>
<evidence type="ECO:0000256" key="5">
    <source>
        <dbReference type="ARBA" id="ARBA00023237"/>
    </source>
</evidence>
<evidence type="ECO:0000259" key="6">
    <source>
        <dbReference type="Pfam" id="PF07980"/>
    </source>
</evidence>
<dbReference type="Gene3D" id="1.25.40.390">
    <property type="match status" value="1"/>
</dbReference>
<gene>
    <name evidence="8" type="ORF">K4G66_29025</name>
</gene>
<evidence type="ECO:0000313" key="8">
    <source>
        <dbReference type="EMBL" id="WKN36408.1"/>
    </source>
</evidence>
<accession>A0AA49GN04</accession>
<dbReference type="AlphaFoldDB" id="A0AA49GN04"/>
<feature type="domain" description="RagB/SusD" evidence="6">
    <location>
        <begin position="267"/>
        <end position="535"/>
    </location>
</feature>
<dbReference type="SUPFAM" id="SSF48452">
    <property type="entry name" value="TPR-like"/>
    <property type="match status" value="1"/>
</dbReference>
<dbReference type="GO" id="GO:0009279">
    <property type="term" value="C:cell outer membrane"/>
    <property type="evidence" value="ECO:0007669"/>
    <property type="project" value="UniProtKB-SubCell"/>
</dbReference>
<dbReference type="InterPro" id="IPR012944">
    <property type="entry name" value="SusD_RagB_dom"/>
</dbReference>
<reference evidence="8" key="2">
    <citation type="journal article" date="2024" name="Antonie Van Leeuwenhoek">
        <title>Roseihalotalea indica gen. nov., sp. nov., a halophilic Bacteroidetes from mesopelagic Southwest Indian Ocean with higher carbohydrate metabolic potential.</title>
        <authorList>
            <person name="Chen B."/>
            <person name="Zhang M."/>
            <person name="Lin D."/>
            <person name="Ye J."/>
            <person name="Tang K."/>
        </authorList>
    </citation>
    <scope>NUCLEOTIDE SEQUENCE</scope>
    <source>
        <strain evidence="8">TK19036</strain>
    </source>
</reference>
<comment type="similarity">
    <text evidence="2">Belongs to the SusD family.</text>
</comment>